<organism evidence="3 4">
    <name type="scientific">Parachaetomium inaequale</name>
    <dbReference type="NCBI Taxonomy" id="2588326"/>
    <lineage>
        <taxon>Eukaryota</taxon>
        <taxon>Fungi</taxon>
        <taxon>Dikarya</taxon>
        <taxon>Ascomycota</taxon>
        <taxon>Pezizomycotina</taxon>
        <taxon>Sordariomycetes</taxon>
        <taxon>Sordariomycetidae</taxon>
        <taxon>Sordariales</taxon>
        <taxon>Chaetomiaceae</taxon>
        <taxon>Parachaetomium</taxon>
    </lineage>
</organism>
<comment type="caution">
    <text evidence="3">The sequence shown here is derived from an EMBL/GenBank/DDBJ whole genome shotgun (WGS) entry which is preliminary data.</text>
</comment>
<accession>A0AAN6SPM8</accession>
<feature type="compositionally biased region" description="Polar residues" evidence="1">
    <location>
        <begin position="36"/>
        <end position="46"/>
    </location>
</feature>
<evidence type="ECO:0000256" key="2">
    <source>
        <dbReference type="SAM" id="Phobius"/>
    </source>
</evidence>
<dbReference type="AlphaFoldDB" id="A0AAN6SPM8"/>
<dbReference type="Proteomes" id="UP001303115">
    <property type="component" value="Unassembled WGS sequence"/>
</dbReference>
<keyword evidence="4" id="KW-1185">Reference proteome</keyword>
<evidence type="ECO:0000313" key="3">
    <source>
        <dbReference type="EMBL" id="KAK4035112.1"/>
    </source>
</evidence>
<feature type="transmembrane region" description="Helical" evidence="2">
    <location>
        <begin position="91"/>
        <end position="112"/>
    </location>
</feature>
<proteinExistence type="predicted"/>
<dbReference type="EMBL" id="MU854454">
    <property type="protein sequence ID" value="KAK4035112.1"/>
    <property type="molecule type" value="Genomic_DNA"/>
</dbReference>
<reference evidence="4" key="1">
    <citation type="journal article" date="2023" name="Mol. Phylogenet. Evol.">
        <title>Genome-scale phylogeny and comparative genomics of the fungal order Sordariales.</title>
        <authorList>
            <person name="Hensen N."/>
            <person name="Bonometti L."/>
            <person name="Westerberg I."/>
            <person name="Brannstrom I.O."/>
            <person name="Guillou S."/>
            <person name="Cros-Aarteil S."/>
            <person name="Calhoun S."/>
            <person name="Haridas S."/>
            <person name="Kuo A."/>
            <person name="Mondo S."/>
            <person name="Pangilinan J."/>
            <person name="Riley R."/>
            <person name="LaButti K."/>
            <person name="Andreopoulos B."/>
            <person name="Lipzen A."/>
            <person name="Chen C."/>
            <person name="Yan M."/>
            <person name="Daum C."/>
            <person name="Ng V."/>
            <person name="Clum A."/>
            <person name="Steindorff A."/>
            <person name="Ohm R.A."/>
            <person name="Martin F."/>
            <person name="Silar P."/>
            <person name="Natvig D.O."/>
            <person name="Lalanne C."/>
            <person name="Gautier V."/>
            <person name="Ament-Velasquez S.L."/>
            <person name="Kruys A."/>
            <person name="Hutchinson M.I."/>
            <person name="Powell A.J."/>
            <person name="Barry K."/>
            <person name="Miller A.N."/>
            <person name="Grigoriev I.V."/>
            <person name="Debuchy R."/>
            <person name="Gladieux P."/>
            <person name="Hiltunen Thoren M."/>
            <person name="Johannesson H."/>
        </authorList>
    </citation>
    <scope>NUCLEOTIDE SEQUENCE [LARGE SCALE GENOMIC DNA]</scope>
    <source>
        <strain evidence="4">CBS 284.82</strain>
    </source>
</reference>
<gene>
    <name evidence="3" type="ORF">C8A01DRAFT_38384</name>
</gene>
<evidence type="ECO:0000256" key="1">
    <source>
        <dbReference type="SAM" id="MobiDB-lite"/>
    </source>
</evidence>
<feature type="compositionally biased region" description="Polar residues" evidence="1">
    <location>
        <begin position="12"/>
        <end position="28"/>
    </location>
</feature>
<name>A0AAN6SPM8_9PEZI</name>
<evidence type="ECO:0000313" key="4">
    <source>
        <dbReference type="Proteomes" id="UP001303115"/>
    </source>
</evidence>
<keyword evidence="2" id="KW-0812">Transmembrane</keyword>
<sequence length="246" mass="26911">MEFVSVRMPDSPTAQTQPNNSLHDSSPPVNDEESAFSPNTDNSISSNRAESWKSFASSSSTLLAELSSTLFTRAADTYASAQTQLTKRMGVIAKLAGIAGFAIACVALWSTLSAMGDSGKALALAEWTARKDFLEFCQASNYSTTECQKEKETPLDPPPKFTDRDSESNNDYRGIVCGLDIQGYAGLPIFRLPSRDQFQIGENLQGVPEFGWRPPKTLGSESPGQVLKLWQYFGRLMGTIRDTDEL</sequence>
<keyword evidence="2" id="KW-0472">Membrane</keyword>
<feature type="region of interest" description="Disordered" evidence="1">
    <location>
        <begin position="1"/>
        <end position="46"/>
    </location>
</feature>
<protein>
    <submittedName>
        <fullName evidence="3">Uncharacterized protein</fullName>
    </submittedName>
</protein>
<feature type="region of interest" description="Disordered" evidence="1">
    <location>
        <begin position="148"/>
        <end position="167"/>
    </location>
</feature>
<keyword evidence="2" id="KW-1133">Transmembrane helix</keyword>